<dbReference type="AlphaFoldDB" id="C4J785"/>
<dbReference type="EMBL" id="BT086682">
    <property type="protein sequence ID" value="ACR37035.1"/>
    <property type="molecule type" value="mRNA"/>
</dbReference>
<proteinExistence type="evidence at transcript level"/>
<protein>
    <submittedName>
        <fullName evidence="1">Uncharacterized protein</fullName>
    </submittedName>
</protein>
<organism evidence="1">
    <name type="scientific">Zea mays</name>
    <name type="common">Maize</name>
    <dbReference type="NCBI Taxonomy" id="4577"/>
    <lineage>
        <taxon>Eukaryota</taxon>
        <taxon>Viridiplantae</taxon>
        <taxon>Streptophyta</taxon>
        <taxon>Embryophyta</taxon>
        <taxon>Tracheophyta</taxon>
        <taxon>Spermatophyta</taxon>
        <taxon>Magnoliopsida</taxon>
        <taxon>Liliopsida</taxon>
        <taxon>Poales</taxon>
        <taxon>Poaceae</taxon>
        <taxon>PACMAD clade</taxon>
        <taxon>Panicoideae</taxon>
        <taxon>Andropogonodae</taxon>
        <taxon>Andropogoneae</taxon>
        <taxon>Tripsacinae</taxon>
        <taxon>Zea</taxon>
    </lineage>
</organism>
<sequence length="18" mass="2238">MDFRSFYIYNLFCKTSAM</sequence>
<reference evidence="1" key="1">
    <citation type="journal article" date="2009" name="PLoS Genet.">
        <title>Sequencing, mapping, and analysis of 27,455 maize full-length cDNAs.</title>
        <authorList>
            <person name="Soderlund C."/>
            <person name="Descour A."/>
            <person name="Kudrna D."/>
            <person name="Bomhoff M."/>
            <person name="Boyd L."/>
            <person name="Currie J."/>
            <person name="Angelova A."/>
            <person name="Collura K."/>
            <person name="Wissotski M."/>
            <person name="Ashley E."/>
            <person name="Morrow D."/>
            <person name="Fernandes J."/>
            <person name="Walbot V."/>
            <person name="Yu Y."/>
        </authorList>
    </citation>
    <scope>NUCLEOTIDE SEQUENCE</scope>
    <source>
        <strain evidence="1">B73</strain>
    </source>
</reference>
<name>C4J785_MAIZE</name>
<evidence type="ECO:0000313" key="1">
    <source>
        <dbReference type="EMBL" id="ACR37035.1"/>
    </source>
</evidence>
<accession>C4J785</accession>